<dbReference type="GO" id="GO:0016740">
    <property type="term" value="F:transferase activity"/>
    <property type="evidence" value="ECO:0007669"/>
    <property type="project" value="UniProtKB-KW"/>
</dbReference>
<dbReference type="Proteomes" id="UP000011529">
    <property type="component" value="Unassembled WGS sequence"/>
</dbReference>
<name>M2ADS8_9BACT</name>
<dbReference type="EMBL" id="ANMO01000185">
    <property type="protein sequence ID" value="EMB15255.1"/>
    <property type="molecule type" value="Genomic_DNA"/>
</dbReference>
<dbReference type="AlphaFoldDB" id="M2ADS8"/>
<organism evidence="2 3">
    <name type="scientific">Rhodopirellula europaea 6C</name>
    <dbReference type="NCBI Taxonomy" id="1263867"/>
    <lineage>
        <taxon>Bacteria</taxon>
        <taxon>Pseudomonadati</taxon>
        <taxon>Planctomycetota</taxon>
        <taxon>Planctomycetia</taxon>
        <taxon>Pirellulales</taxon>
        <taxon>Pirellulaceae</taxon>
        <taxon>Rhodopirellula</taxon>
    </lineage>
</organism>
<dbReference type="PATRIC" id="fig|1263867.3.peg.4326"/>
<keyword evidence="2" id="KW-0808">Transferase</keyword>
<reference evidence="2" key="2">
    <citation type="journal article" date="2013" name="Mar. Genomics">
        <title>Expression of sulfatases in Rhodopirellula baltica and the diversity of sulfatases in the genus Rhodopirellula.</title>
        <authorList>
            <person name="Wegner C.E."/>
            <person name="Richter-Heitmann T."/>
            <person name="Klindworth A."/>
            <person name="Klockow C."/>
            <person name="Richter M."/>
            <person name="Achstetter T."/>
            <person name="Glockner F.O."/>
            <person name="Harder J."/>
        </authorList>
    </citation>
    <scope>NUCLEOTIDE SEQUENCE [LARGE SCALE GENOMIC DNA]</scope>
    <source>
        <strain evidence="2">6C</strain>
    </source>
</reference>
<gene>
    <name evidence="2" type="ORF">RE6C_04037</name>
</gene>
<feature type="domain" description="Glycosyltransferase 2-like" evidence="1">
    <location>
        <begin position="54"/>
        <end position="160"/>
    </location>
</feature>
<dbReference type="InterPro" id="IPR050834">
    <property type="entry name" value="Glycosyltransf_2"/>
</dbReference>
<evidence type="ECO:0000259" key="1">
    <source>
        <dbReference type="Pfam" id="PF00535"/>
    </source>
</evidence>
<dbReference type="CDD" id="cd06420">
    <property type="entry name" value="GT2_Chondriotin_Pol_N"/>
    <property type="match status" value="1"/>
</dbReference>
<protein>
    <submittedName>
        <fullName evidence="2">Glycosyl transferase, family 2</fullName>
        <ecNumber evidence="2">2.-.-.-</ecNumber>
    </submittedName>
</protein>
<sequence length="321" mass="36771">MTCRRSNLGTFFENCESILPSDSTIRYERAFHYLARGVSADRNIMATPTKPRISVIITTFNAPEELWLVLVGYQLQTERDFEILVADDGSDSRTAAVVENFRSTCDIKTHHVWHENDGFRKCEILNRAIEQANSDYVLFTDGDCIPRPDFLAVHLREAEPKRFLSGTYNNLPESFKGLITEANVRSGLAFRLNWLRGHGLPLNSKCLRLVQNKTFTSVLNRLTTTRPTWNGCNVSGWKSDIEAVNGYDERMRYGGLDREIGLRLNNLGIRGKQIRFKAICLHVDHPRGYMNNEDLQRNLSIRNDTIRSKLTRTPYGIRRAA</sequence>
<evidence type="ECO:0000313" key="3">
    <source>
        <dbReference type="Proteomes" id="UP000011529"/>
    </source>
</evidence>
<dbReference type="Pfam" id="PF00535">
    <property type="entry name" value="Glycos_transf_2"/>
    <property type="match status" value="1"/>
</dbReference>
<dbReference type="InterPro" id="IPR001173">
    <property type="entry name" value="Glyco_trans_2-like"/>
</dbReference>
<proteinExistence type="predicted"/>
<dbReference type="Gene3D" id="3.90.550.10">
    <property type="entry name" value="Spore Coat Polysaccharide Biosynthesis Protein SpsA, Chain A"/>
    <property type="match status" value="1"/>
</dbReference>
<keyword evidence="3" id="KW-1185">Reference proteome</keyword>
<dbReference type="PANTHER" id="PTHR43685">
    <property type="entry name" value="GLYCOSYLTRANSFERASE"/>
    <property type="match status" value="1"/>
</dbReference>
<dbReference type="SUPFAM" id="SSF53448">
    <property type="entry name" value="Nucleotide-diphospho-sugar transferases"/>
    <property type="match status" value="1"/>
</dbReference>
<accession>M2ADS8</accession>
<evidence type="ECO:0000313" key="2">
    <source>
        <dbReference type="EMBL" id="EMB15255.1"/>
    </source>
</evidence>
<dbReference type="InterPro" id="IPR029044">
    <property type="entry name" value="Nucleotide-diphossugar_trans"/>
</dbReference>
<comment type="caution">
    <text evidence="2">The sequence shown here is derived from an EMBL/GenBank/DDBJ whole genome shotgun (WGS) entry which is preliminary data.</text>
</comment>
<reference evidence="2" key="1">
    <citation type="submission" date="2012-11" db="EMBL/GenBank/DDBJ databases">
        <title>Permanent draft genomes of Rhodopirellula europaea strain SH398 and 6C.</title>
        <authorList>
            <person name="Richter M."/>
            <person name="Richter-Heitmann T."/>
            <person name="Frank C."/>
            <person name="Harder J."/>
            <person name="Glockner F.O."/>
        </authorList>
    </citation>
    <scope>NUCLEOTIDE SEQUENCE</scope>
    <source>
        <strain evidence="2">6C</strain>
    </source>
</reference>
<dbReference type="PANTHER" id="PTHR43685:SF3">
    <property type="entry name" value="SLR2126 PROTEIN"/>
    <property type="match status" value="1"/>
</dbReference>
<dbReference type="EC" id="2.-.-.-" evidence="2"/>